<keyword evidence="11" id="KW-0460">Magnesium</keyword>
<dbReference type="InterPro" id="IPR045060">
    <property type="entry name" value="Phe-tRNA-ligase_IIc_bsu"/>
</dbReference>
<dbReference type="PANTHER" id="PTHR10947:SF0">
    <property type="entry name" value="PHENYLALANINE--TRNA LIGASE BETA SUBUNIT"/>
    <property type="match status" value="1"/>
</dbReference>
<reference evidence="16" key="1">
    <citation type="submission" date="2021-02" db="EMBL/GenBank/DDBJ databases">
        <authorList>
            <person name="Nowell W R."/>
        </authorList>
    </citation>
    <scope>NUCLEOTIDE SEQUENCE</scope>
</reference>
<evidence type="ECO:0000256" key="5">
    <source>
        <dbReference type="ARBA" id="ARBA00017032"/>
    </source>
</evidence>
<dbReference type="NCBIfam" id="TIGR00471">
    <property type="entry name" value="pheT_arch"/>
    <property type="match status" value="1"/>
</dbReference>
<dbReference type="Gene3D" id="3.30.930.10">
    <property type="entry name" value="Bira Bifunctional Protein, Domain 2"/>
    <property type="match status" value="1"/>
</dbReference>
<dbReference type="GO" id="GO:0003723">
    <property type="term" value="F:RNA binding"/>
    <property type="evidence" value="ECO:0007669"/>
    <property type="project" value="InterPro"/>
</dbReference>
<keyword evidence="12" id="KW-0648">Protein biosynthesis</keyword>
<evidence type="ECO:0000259" key="15">
    <source>
        <dbReference type="PROSITE" id="PS51483"/>
    </source>
</evidence>
<dbReference type="Pfam" id="PF03484">
    <property type="entry name" value="B5"/>
    <property type="match status" value="1"/>
</dbReference>
<evidence type="ECO:0000256" key="11">
    <source>
        <dbReference type="ARBA" id="ARBA00022842"/>
    </source>
</evidence>
<dbReference type="GO" id="GO:0005524">
    <property type="term" value="F:ATP binding"/>
    <property type="evidence" value="ECO:0007669"/>
    <property type="project" value="UniProtKB-KW"/>
</dbReference>
<dbReference type="InterPro" id="IPR005146">
    <property type="entry name" value="B3/B4_tRNA-bd"/>
</dbReference>
<evidence type="ECO:0000256" key="6">
    <source>
        <dbReference type="ARBA" id="ARBA00022490"/>
    </source>
</evidence>
<evidence type="ECO:0000256" key="7">
    <source>
        <dbReference type="ARBA" id="ARBA00022598"/>
    </source>
</evidence>
<dbReference type="InterPro" id="IPR020825">
    <property type="entry name" value="Phe-tRNA_synthase-like_B3/B4"/>
</dbReference>
<dbReference type="FunFam" id="3.50.40.10:FF:000002">
    <property type="entry name" value="phenylalanine--tRNA ligase beta subunit"/>
    <property type="match status" value="1"/>
</dbReference>
<dbReference type="Proteomes" id="UP000681720">
    <property type="component" value="Unassembled WGS sequence"/>
</dbReference>
<evidence type="ECO:0000256" key="3">
    <source>
        <dbReference type="ARBA" id="ARBA00007438"/>
    </source>
</evidence>
<dbReference type="InterPro" id="IPR004531">
    <property type="entry name" value="Phe-tRNA-synth_IIc_bsu_arc_euk"/>
</dbReference>
<organism evidence="16 17">
    <name type="scientific">Rotaria magnacalcarata</name>
    <dbReference type="NCBI Taxonomy" id="392030"/>
    <lineage>
        <taxon>Eukaryota</taxon>
        <taxon>Metazoa</taxon>
        <taxon>Spiralia</taxon>
        <taxon>Gnathifera</taxon>
        <taxon>Rotifera</taxon>
        <taxon>Eurotatoria</taxon>
        <taxon>Bdelloidea</taxon>
        <taxon>Philodinida</taxon>
        <taxon>Philodinidae</taxon>
        <taxon>Rotaria</taxon>
    </lineage>
</organism>
<evidence type="ECO:0000256" key="10">
    <source>
        <dbReference type="ARBA" id="ARBA00022840"/>
    </source>
</evidence>
<dbReference type="SUPFAM" id="SSF46955">
    <property type="entry name" value="Putative DNA-binding domain"/>
    <property type="match status" value="2"/>
</dbReference>
<dbReference type="EMBL" id="CAJOBJ010002601">
    <property type="protein sequence ID" value="CAF3932475.1"/>
    <property type="molecule type" value="Genomic_DNA"/>
</dbReference>
<keyword evidence="13" id="KW-0030">Aminoacyl-tRNA synthetase</keyword>
<evidence type="ECO:0000256" key="4">
    <source>
        <dbReference type="ARBA" id="ARBA00012814"/>
    </source>
</evidence>
<evidence type="ECO:0000256" key="8">
    <source>
        <dbReference type="ARBA" id="ARBA00022723"/>
    </source>
</evidence>
<evidence type="ECO:0000256" key="14">
    <source>
        <dbReference type="ARBA" id="ARBA00033189"/>
    </source>
</evidence>
<dbReference type="SUPFAM" id="SSF55681">
    <property type="entry name" value="Class II aaRS and biotin synthetases"/>
    <property type="match status" value="1"/>
</dbReference>
<dbReference type="PANTHER" id="PTHR10947">
    <property type="entry name" value="PHENYLALANYL-TRNA SYNTHETASE BETA CHAIN AND LEUCINE-RICH REPEAT-CONTAINING PROTEIN 47"/>
    <property type="match status" value="1"/>
</dbReference>
<dbReference type="InterPro" id="IPR045864">
    <property type="entry name" value="aa-tRNA-synth_II/BPL/LPL"/>
</dbReference>
<dbReference type="InterPro" id="IPR040659">
    <property type="entry name" value="PhetRS_B1"/>
</dbReference>
<dbReference type="InterPro" id="IPR009061">
    <property type="entry name" value="DNA-bd_dom_put_sf"/>
</dbReference>
<dbReference type="SMART" id="SM00873">
    <property type="entry name" value="B3_4"/>
    <property type="match status" value="1"/>
</dbReference>
<dbReference type="Pfam" id="PF17759">
    <property type="entry name" value="tRNA_synthFbeta"/>
    <property type="match status" value="1"/>
</dbReference>
<evidence type="ECO:0000256" key="13">
    <source>
        <dbReference type="ARBA" id="ARBA00023146"/>
    </source>
</evidence>
<evidence type="ECO:0000313" key="17">
    <source>
        <dbReference type="Proteomes" id="UP000681720"/>
    </source>
</evidence>
<evidence type="ECO:0000256" key="12">
    <source>
        <dbReference type="ARBA" id="ARBA00022917"/>
    </source>
</evidence>
<dbReference type="InterPro" id="IPR005147">
    <property type="entry name" value="tRNA_synthase_B5-dom"/>
</dbReference>
<gene>
    <name evidence="16" type="ORF">GIL414_LOCUS8149</name>
</gene>
<keyword evidence="7" id="KW-0436">Ligase</keyword>
<comment type="caution">
    <text evidence="16">The sequence shown here is derived from an EMBL/GenBank/DDBJ whole genome shotgun (WGS) entry which is preliminary data.</text>
</comment>
<feature type="domain" description="B5" evidence="15">
    <location>
        <begin position="288"/>
        <end position="364"/>
    </location>
</feature>
<dbReference type="GO" id="GO:0009328">
    <property type="term" value="C:phenylalanine-tRNA ligase complex"/>
    <property type="evidence" value="ECO:0007669"/>
    <property type="project" value="TreeGrafter"/>
</dbReference>
<evidence type="ECO:0000256" key="9">
    <source>
        <dbReference type="ARBA" id="ARBA00022741"/>
    </source>
</evidence>
<comment type="subcellular location">
    <subcellularLocation>
        <location evidence="2">Cytoplasm</location>
    </subcellularLocation>
</comment>
<dbReference type="SMART" id="SM00874">
    <property type="entry name" value="B5"/>
    <property type="match status" value="1"/>
</dbReference>
<evidence type="ECO:0000256" key="1">
    <source>
        <dbReference type="ARBA" id="ARBA00001946"/>
    </source>
</evidence>
<dbReference type="PROSITE" id="PS51483">
    <property type="entry name" value="B5"/>
    <property type="match status" value="1"/>
</dbReference>
<protein>
    <recommendedName>
        <fullName evidence="5">Phenylalanine--tRNA ligase beta subunit</fullName>
        <ecNumber evidence="4">6.1.1.20</ecNumber>
    </recommendedName>
    <alternativeName>
        <fullName evidence="14">Phenylalanyl-tRNA synthetase beta subunit</fullName>
    </alternativeName>
</protein>
<evidence type="ECO:0000256" key="2">
    <source>
        <dbReference type="ARBA" id="ARBA00004496"/>
    </source>
</evidence>
<dbReference type="GO" id="GO:0006432">
    <property type="term" value="P:phenylalanyl-tRNA aminoacylation"/>
    <property type="evidence" value="ECO:0007669"/>
    <property type="project" value="InterPro"/>
</dbReference>
<keyword evidence="6" id="KW-0963">Cytoplasm</keyword>
<comment type="similarity">
    <text evidence="3">Belongs to the phenylalanyl-tRNA synthetase beta subunit family. Type 2 subfamily.</text>
</comment>
<dbReference type="InterPro" id="IPR041616">
    <property type="entry name" value="PheRS_beta_core"/>
</dbReference>
<keyword evidence="8" id="KW-0479">Metal-binding</keyword>
<comment type="cofactor">
    <cofactor evidence="1">
        <name>Mg(2+)</name>
        <dbReference type="ChEBI" id="CHEBI:18420"/>
    </cofactor>
</comment>
<dbReference type="Pfam" id="PF18262">
    <property type="entry name" value="PhetRS_B1"/>
    <property type="match status" value="1"/>
</dbReference>
<dbReference type="GO" id="GO:0004826">
    <property type="term" value="F:phenylalanine-tRNA ligase activity"/>
    <property type="evidence" value="ECO:0007669"/>
    <property type="project" value="UniProtKB-EC"/>
</dbReference>
<name>A0A8S2M4U1_9BILA</name>
<sequence length="597" mass="67800">MPTIGVKRSLLFKELGQTYTDKEFDQLCFDYGLELDDIEPIPESNGEDVEYKIEIPANRYDILCLEGLSRALKIFLKKAEIPKFTLSNQKFIRMKILPNTQRIRPIVVGAVLRDITFDADSYNSFIKLQDKLHQNLCRNRTLVAIGTHDLDTIQQPFIYDAREPQHIKFRSLNQKIEMRADEMMEFYLKDTHLKRYVSIIQDSDVYPVIYDSNNVVLSLPPLINGDHSKMSVKTKNIFIECTAVDAHKANVVLNTMLTMFAQYCSKPFEIEPVEVEQVDGKVIVYPDLSDRSQDVSVQKINQRIGINVNADKTAELLNRMCLRTNVIDPDTVRVDIPVTRADILHFCDVAEDCAVAYGFNNIFKTVPKTSCIGNQFELNRVSDLLRHGVAEAGFTEALTFTLCSCSDVAEKFGKKIENIPAVHIANPKTLEFQIGRTSLLPGLLKTIANNQGTALPIQLFEISDVILNDASQEQTHKAMENKVIEKTSKPSNRHTPRRIEYWAGKKLTKASSDLFLDRPRPANTLFSGPNAVLNQHYPIRDTIGEVNDGEASVLRSLDLGYLTRGYAIDPPLRRTAFPGEIGWTAIYYRRYLKHYNA</sequence>
<proteinExistence type="inferred from homology"/>
<dbReference type="GO" id="GO:0000287">
    <property type="term" value="F:magnesium ion binding"/>
    <property type="evidence" value="ECO:0007669"/>
    <property type="project" value="InterPro"/>
</dbReference>
<keyword evidence="9" id="KW-0547">Nucleotide-binding</keyword>
<dbReference type="Pfam" id="PF03483">
    <property type="entry name" value="B3_4"/>
    <property type="match status" value="1"/>
</dbReference>
<dbReference type="Gene3D" id="3.30.56.10">
    <property type="match status" value="2"/>
</dbReference>
<evidence type="ECO:0000313" key="16">
    <source>
        <dbReference type="EMBL" id="CAF3932475.1"/>
    </source>
</evidence>
<accession>A0A8S2M4U1</accession>
<dbReference type="EC" id="6.1.1.20" evidence="4"/>
<dbReference type="Gene3D" id="3.50.40.10">
    <property type="entry name" value="Phenylalanyl-trna Synthetase, Chain B, domain 3"/>
    <property type="match status" value="1"/>
</dbReference>
<keyword evidence="10" id="KW-0067">ATP-binding</keyword>
<dbReference type="AlphaFoldDB" id="A0A8S2M4U1"/>